<dbReference type="AlphaFoldDB" id="A0A2I1GGB5"/>
<organism evidence="2 3">
    <name type="scientific">Rhizophagus irregularis</name>
    <dbReference type="NCBI Taxonomy" id="588596"/>
    <lineage>
        <taxon>Eukaryota</taxon>
        <taxon>Fungi</taxon>
        <taxon>Fungi incertae sedis</taxon>
        <taxon>Mucoromycota</taxon>
        <taxon>Glomeromycotina</taxon>
        <taxon>Glomeromycetes</taxon>
        <taxon>Glomerales</taxon>
        <taxon>Glomeraceae</taxon>
        <taxon>Rhizophagus</taxon>
    </lineage>
</organism>
<gene>
    <name evidence="2" type="ORF">RhiirA4_517557</name>
</gene>
<protein>
    <submittedName>
        <fullName evidence="2">Uncharacterized protein</fullName>
    </submittedName>
</protein>
<name>A0A2I1GGB5_9GLOM</name>
<comment type="caution">
    <text evidence="2">The sequence shown here is derived from an EMBL/GenBank/DDBJ whole genome shotgun (WGS) entry which is preliminary data.</text>
</comment>
<sequence length="127" mass="14197">MQKYFYNNFSGSGYADIKKPNSYSKCKNIEKARPKVPLEKSQGSVPKKLPDIRISTPPTSQTSKTNQTNASEAQANTSISAKTSVSTESQRDSPHESRLLELNPNEPFIIKNESDIDTLDLHLQQKI</sequence>
<feature type="compositionally biased region" description="Basic and acidic residues" evidence="1">
    <location>
        <begin position="89"/>
        <end position="99"/>
    </location>
</feature>
<feature type="region of interest" description="Disordered" evidence="1">
    <location>
        <begin position="33"/>
        <end position="104"/>
    </location>
</feature>
<proteinExistence type="predicted"/>
<dbReference type="EMBL" id="LLXI01000400">
    <property type="protein sequence ID" value="PKY45673.1"/>
    <property type="molecule type" value="Genomic_DNA"/>
</dbReference>
<dbReference type="OrthoDB" id="10356101at2759"/>
<accession>A0A2I1GGB5</accession>
<evidence type="ECO:0000313" key="2">
    <source>
        <dbReference type="EMBL" id="PKY45673.1"/>
    </source>
</evidence>
<evidence type="ECO:0000313" key="3">
    <source>
        <dbReference type="Proteomes" id="UP000234323"/>
    </source>
</evidence>
<evidence type="ECO:0000256" key="1">
    <source>
        <dbReference type="SAM" id="MobiDB-lite"/>
    </source>
</evidence>
<keyword evidence="3" id="KW-1185">Reference proteome</keyword>
<reference evidence="2 3" key="1">
    <citation type="submission" date="2015-10" db="EMBL/GenBank/DDBJ databases">
        <title>Genome analyses suggest a sexual origin of heterokaryosis in a supposedly ancient asexual fungus.</title>
        <authorList>
            <person name="Ropars J."/>
            <person name="Sedzielewska K."/>
            <person name="Noel J."/>
            <person name="Charron P."/>
            <person name="Farinelli L."/>
            <person name="Marton T."/>
            <person name="Kruger M."/>
            <person name="Pelin A."/>
            <person name="Brachmann A."/>
            <person name="Corradi N."/>
        </authorList>
    </citation>
    <scope>NUCLEOTIDE SEQUENCE [LARGE SCALE GENOMIC DNA]</scope>
    <source>
        <strain evidence="2 3">A4</strain>
    </source>
</reference>
<feature type="compositionally biased region" description="Polar residues" evidence="1">
    <location>
        <begin position="56"/>
        <end position="88"/>
    </location>
</feature>
<dbReference type="Proteomes" id="UP000234323">
    <property type="component" value="Unassembled WGS sequence"/>
</dbReference>